<feature type="region of interest" description="Disordered" evidence="1">
    <location>
        <begin position="204"/>
        <end position="245"/>
    </location>
</feature>
<evidence type="ECO:0000256" key="1">
    <source>
        <dbReference type="SAM" id="MobiDB-lite"/>
    </source>
</evidence>
<feature type="compositionally biased region" description="Basic and acidic residues" evidence="1">
    <location>
        <begin position="220"/>
        <end position="235"/>
    </location>
</feature>
<organism evidence="2 3">
    <name type="scientific">Enhygromyxa salina</name>
    <dbReference type="NCBI Taxonomy" id="215803"/>
    <lineage>
        <taxon>Bacteria</taxon>
        <taxon>Pseudomonadati</taxon>
        <taxon>Myxococcota</taxon>
        <taxon>Polyangia</taxon>
        <taxon>Nannocystales</taxon>
        <taxon>Nannocystaceae</taxon>
        <taxon>Enhygromyxa</taxon>
    </lineage>
</organism>
<evidence type="ECO:0000313" key="2">
    <source>
        <dbReference type="EMBL" id="PRP92232.1"/>
    </source>
</evidence>
<comment type="caution">
    <text evidence="2">The sequence shown here is derived from an EMBL/GenBank/DDBJ whole genome shotgun (WGS) entry which is preliminary data.</text>
</comment>
<dbReference type="AlphaFoldDB" id="A0A2S9XH94"/>
<dbReference type="PANTHER" id="PTHR42194">
    <property type="entry name" value="UPF0276 PROTEIN HI_1600"/>
    <property type="match status" value="1"/>
</dbReference>
<reference evidence="2 3" key="1">
    <citation type="submission" date="2018-03" db="EMBL/GenBank/DDBJ databases">
        <title>Draft Genome Sequences of the Obligatory Marine Myxobacteria Enhygromyxa salina SWB005.</title>
        <authorList>
            <person name="Poehlein A."/>
            <person name="Moghaddam J.A."/>
            <person name="Harms H."/>
            <person name="Alanjari M."/>
            <person name="Koenig G.M."/>
            <person name="Daniel R."/>
            <person name="Schaeberle T.F."/>
        </authorList>
    </citation>
    <scope>NUCLEOTIDE SEQUENCE [LARGE SCALE GENOMIC DNA]</scope>
    <source>
        <strain evidence="2 3">SWB005</strain>
    </source>
</reference>
<dbReference type="EMBL" id="PVNK01000218">
    <property type="protein sequence ID" value="PRP92232.1"/>
    <property type="molecule type" value="Genomic_DNA"/>
</dbReference>
<dbReference type="InterPro" id="IPR007801">
    <property type="entry name" value="MbnB/TglH/ChrH"/>
</dbReference>
<dbReference type="RefSeq" id="WP_106394279.1">
    <property type="nucleotide sequence ID" value="NZ_PVNK01000218.1"/>
</dbReference>
<dbReference type="Pfam" id="PF05114">
    <property type="entry name" value="MbnB_TglH_ChrH"/>
    <property type="match status" value="2"/>
</dbReference>
<dbReference type="Proteomes" id="UP000237968">
    <property type="component" value="Unassembled WGS sequence"/>
</dbReference>
<keyword evidence="3" id="KW-1185">Reference proteome</keyword>
<sequence>METAARRLGACQEALARLLVDAELRAVHARDPDGLGESLADLELDAEQLASLRAIAPRQLERAALGLELKRLRSVEATVPHSARVWPALGDRYLDCLRSEPARIEDLDATLGPGPSEVLRCLPRLHAASRHDLLPPAWTPDLLALELARTCSRIDRRPRKLRCRYLVHEALAALDEGWVGVELDPADCEYLVEAERLRWRTLAPGSPDRGARVTSSPHADACEAHTRPQSEERSTGRSRPRAPTRRWLGAGFGLRRPHLAALVARRAEGDPRPPVLELTPSHFFAQPELLDELAANHAIVLHDVYASLATVGPIDRRHLERVAAIARRCGAVEYSEHLASTRSPRGLELGHLVPVARTHAQLAVLVDHIHAAQDLLALPVAIELPATTIALPGAELDEAEFVSRLVDRSGCELHLDLENLRVDALNERWLSSPTRRERAEPHPGLGQALADAGLPPPLAESIAGRLAGLPLDAVTRLHLAGGHVDPEGWAVDSHRASVSDHTYAILSALRGYLRPRAIIIERDDRLPPLSELIEEAERAQRVWQGS</sequence>
<dbReference type="PANTHER" id="PTHR42194:SF1">
    <property type="entry name" value="UPF0276 PROTEIN HI_1600"/>
    <property type="match status" value="1"/>
</dbReference>
<dbReference type="Gene3D" id="3.20.20.150">
    <property type="entry name" value="Divalent-metal-dependent TIM barrel enzymes"/>
    <property type="match status" value="1"/>
</dbReference>
<accession>A0A2S9XH94</accession>
<dbReference type="OrthoDB" id="9763101at2"/>
<evidence type="ECO:0000313" key="3">
    <source>
        <dbReference type="Proteomes" id="UP000237968"/>
    </source>
</evidence>
<proteinExistence type="predicted"/>
<gene>
    <name evidence="2" type="ORF">ENSA5_50340</name>
</gene>
<protein>
    <submittedName>
        <fullName evidence="2">Uncharacterized protein</fullName>
    </submittedName>
</protein>
<name>A0A2S9XH94_9BACT</name>